<proteinExistence type="predicted"/>
<dbReference type="EMBL" id="CACRXK020003820">
    <property type="protein sequence ID" value="CAB4000368.1"/>
    <property type="molecule type" value="Genomic_DNA"/>
</dbReference>
<keyword evidence="2" id="KW-1185">Reference proteome</keyword>
<dbReference type="Proteomes" id="UP001152795">
    <property type="component" value="Unassembled WGS sequence"/>
</dbReference>
<reference evidence="1" key="1">
    <citation type="submission" date="2020-04" db="EMBL/GenBank/DDBJ databases">
        <authorList>
            <person name="Alioto T."/>
            <person name="Alioto T."/>
            <person name="Gomez Garrido J."/>
        </authorList>
    </citation>
    <scope>NUCLEOTIDE SEQUENCE</scope>
    <source>
        <strain evidence="1">A484AB</strain>
    </source>
</reference>
<name>A0A6S7I7R9_PARCT</name>
<dbReference type="AlphaFoldDB" id="A0A6S7I7R9"/>
<organism evidence="1 2">
    <name type="scientific">Paramuricea clavata</name>
    <name type="common">Red gorgonian</name>
    <name type="synonym">Violescent sea-whip</name>
    <dbReference type="NCBI Taxonomy" id="317549"/>
    <lineage>
        <taxon>Eukaryota</taxon>
        <taxon>Metazoa</taxon>
        <taxon>Cnidaria</taxon>
        <taxon>Anthozoa</taxon>
        <taxon>Octocorallia</taxon>
        <taxon>Malacalcyonacea</taxon>
        <taxon>Plexauridae</taxon>
        <taxon>Paramuricea</taxon>
    </lineage>
</organism>
<comment type="caution">
    <text evidence="1">The sequence shown here is derived from an EMBL/GenBank/DDBJ whole genome shotgun (WGS) entry which is preliminary data.</text>
</comment>
<protein>
    <submittedName>
        <fullName evidence="1">Uncharacterized protein</fullName>
    </submittedName>
</protein>
<evidence type="ECO:0000313" key="2">
    <source>
        <dbReference type="Proteomes" id="UP001152795"/>
    </source>
</evidence>
<evidence type="ECO:0000313" key="1">
    <source>
        <dbReference type="EMBL" id="CAB4000368.1"/>
    </source>
</evidence>
<sequence length="195" mass="21876">MEDKEITEKKRLRILEQTLSQKLRLSNARRQIGKESGSIRKEIGKKSGTSSLLHTEERASSDSELIVKRNVSPRGLTPPVELIGGGDIDEDDRGLRTQLMVNMFKDNHKLQKVKRIQAERETNGPSFTPVCNNLALPARFTSTKCAWLRIEDLSEHFGDIAGCLSAVVSQTSSADKRQVMEQTQEYLGKQLSHNS</sequence>
<gene>
    <name evidence="1" type="ORF">PACLA_8A010050</name>
</gene>
<accession>A0A6S7I7R9</accession>